<proteinExistence type="predicted"/>
<dbReference type="EMBL" id="BK015853">
    <property type="protein sequence ID" value="DAD69641.1"/>
    <property type="molecule type" value="Genomic_DNA"/>
</dbReference>
<accession>A0A8S5LIC3</accession>
<name>A0A8S5LIC3_9CAUD</name>
<evidence type="ECO:0000313" key="1">
    <source>
        <dbReference type="EMBL" id="DAD69641.1"/>
    </source>
</evidence>
<protein>
    <submittedName>
        <fullName evidence="1">Uncharacterized protein</fullName>
    </submittedName>
</protein>
<sequence>MIFDAKIYNIVYMRKKSLIIICFSYILCE</sequence>
<reference evidence="1" key="1">
    <citation type="journal article" date="2021" name="Proc. Natl. Acad. Sci. U.S.A.">
        <title>A Catalog of Tens of Thousands of Viruses from Human Metagenomes Reveals Hidden Associations with Chronic Diseases.</title>
        <authorList>
            <person name="Tisza M.J."/>
            <person name="Buck C.B."/>
        </authorList>
    </citation>
    <scope>NUCLEOTIDE SEQUENCE</scope>
    <source>
        <strain evidence="1">CtlHU7</strain>
    </source>
</reference>
<organism evidence="1">
    <name type="scientific">Siphoviridae sp. ctlHU7</name>
    <dbReference type="NCBI Taxonomy" id="2827588"/>
    <lineage>
        <taxon>Viruses</taxon>
        <taxon>Duplodnaviria</taxon>
        <taxon>Heunggongvirae</taxon>
        <taxon>Uroviricota</taxon>
        <taxon>Caudoviricetes</taxon>
    </lineage>
</organism>